<dbReference type="EMBL" id="CAMKVN010007543">
    <property type="protein sequence ID" value="CAI2191607.1"/>
    <property type="molecule type" value="Genomic_DNA"/>
</dbReference>
<sequence length="715" mass="83448">MLIKFKLQEENPTVPGYSELQVTEYSSNQYRNLIEENKDKYLFKLNKIKNYNLIPADQTSKILTIQTNFDFQLNIAIPWQINLEVPVKELKALNNNTYLFATGGALTNQGLKDYEKIKLITEQRINEKEIVRFTIPDLRVVLAQDKEDRILRLGQAYHSLTKIQPNSEITLDDPREEVIQKFLVKYHNDYQTRIKEGQKNLQKLSILLKQFPPAQAQTLSQPQNDLSRQLEVFTNPHKFQKKLTILKEKYHGSHQLDQLQQELKKIEQEFLDFYTCLQGDGWLDYSGLEQLIQKIKTQLVNLNNLGYRAEEIVPGGEYEEWNQAQIKKNEATEAIRLDPPLTETQKKKIKSSQTADNLISNIMGIQRERHLSQAKTYFKNFIRQELKKTPVVELHELGDLRNYEQAINELNKYIELRTYTEKITTKIKKIRSPKIVAIEELKAQSKKNISETLTNFKLKADELHPQHQNWLTELEKMENKSQILQFEQDLTLLLSEINCLLGQKLFPNLDPSEKVQIKQVKDSEELTKQSQKLQNENEQNYFLQRKIIFEIRYLFANISPLNKEQNELLQKVSSLLDKLSCLSRIKLAQQVFNEFSANSLKKKAEQLQELQKIFAELSAQEELSESEKSSQAEVKTKLDLSKQGKMVGKLAVLNERQVDLSLLDLSPEAPTENEVQTGNDFGPFSQQTLTLLAIGGFLLIFLWRWYRKKREEDPF</sequence>
<protein>
    <submittedName>
        <fullName evidence="3">14020_t:CDS:1</fullName>
    </submittedName>
</protein>
<accession>A0A9W4WZV0</accession>
<keyword evidence="4" id="KW-1185">Reference proteome</keyword>
<feature type="coiled-coil region" evidence="1">
    <location>
        <begin position="600"/>
        <end position="627"/>
    </location>
</feature>
<keyword evidence="2" id="KW-0812">Transmembrane</keyword>
<feature type="transmembrane region" description="Helical" evidence="2">
    <location>
        <begin position="689"/>
        <end position="706"/>
    </location>
</feature>
<gene>
    <name evidence="3" type="ORF">FWILDA_LOCUS15155</name>
</gene>
<dbReference type="Proteomes" id="UP001153678">
    <property type="component" value="Unassembled WGS sequence"/>
</dbReference>
<proteinExistence type="predicted"/>
<feature type="coiled-coil region" evidence="1">
    <location>
        <begin position="249"/>
        <end position="305"/>
    </location>
</feature>
<organism evidence="3 4">
    <name type="scientific">Funneliformis geosporum</name>
    <dbReference type="NCBI Taxonomy" id="1117311"/>
    <lineage>
        <taxon>Eukaryota</taxon>
        <taxon>Fungi</taxon>
        <taxon>Fungi incertae sedis</taxon>
        <taxon>Mucoromycota</taxon>
        <taxon>Glomeromycotina</taxon>
        <taxon>Glomeromycetes</taxon>
        <taxon>Glomerales</taxon>
        <taxon>Glomeraceae</taxon>
        <taxon>Funneliformis</taxon>
    </lineage>
</organism>
<evidence type="ECO:0000256" key="1">
    <source>
        <dbReference type="SAM" id="Coils"/>
    </source>
</evidence>
<comment type="caution">
    <text evidence="3">The sequence shown here is derived from an EMBL/GenBank/DDBJ whole genome shotgun (WGS) entry which is preliminary data.</text>
</comment>
<reference evidence="3" key="1">
    <citation type="submission" date="2022-08" db="EMBL/GenBank/DDBJ databases">
        <authorList>
            <person name="Kallberg Y."/>
            <person name="Tangrot J."/>
            <person name="Rosling A."/>
        </authorList>
    </citation>
    <scope>NUCLEOTIDE SEQUENCE</scope>
    <source>
        <strain evidence="3">Wild A</strain>
    </source>
</reference>
<evidence type="ECO:0000313" key="4">
    <source>
        <dbReference type="Proteomes" id="UP001153678"/>
    </source>
</evidence>
<dbReference type="AlphaFoldDB" id="A0A9W4WZV0"/>
<keyword evidence="1" id="KW-0175">Coiled coil</keyword>
<evidence type="ECO:0000313" key="3">
    <source>
        <dbReference type="EMBL" id="CAI2191607.1"/>
    </source>
</evidence>
<keyword evidence="2" id="KW-1133">Transmembrane helix</keyword>
<keyword evidence="2" id="KW-0472">Membrane</keyword>
<evidence type="ECO:0000256" key="2">
    <source>
        <dbReference type="SAM" id="Phobius"/>
    </source>
</evidence>
<dbReference type="OrthoDB" id="2494104at2759"/>
<name>A0A9W4WZV0_9GLOM</name>